<evidence type="ECO:0000256" key="3">
    <source>
        <dbReference type="ARBA" id="ARBA00023004"/>
    </source>
</evidence>
<protein>
    <submittedName>
        <fullName evidence="7">Naphthalene 1,2-dioxygenase/salicylate 5-hydroxylase systems, ferredoxin component</fullName>
    </submittedName>
</protein>
<keyword evidence="8" id="KW-1185">Reference proteome</keyword>
<name>A0A6C2URF0_9BACT</name>
<feature type="transmembrane region" description="Helical" evidence="5">
    <location>
        <begin position="59"/>
        <end position="77"/>
    </location>
</feature>
<dbReference type="PANTHER" id="PTHR19353:SF19">
    <property type="entry name" value="DELTA(5) FATTY ACID DESATURASE C-RELATED"/>
    <property type="match status" value="1"/>
</dbReference>
<keyword evidence="5" id="KW-0812">Transmembrane</keyword>
<keyword evidence="5" id="KW-0472">Membrane</keyword>
<dbReference type="GO" id="GO:0016717">
    <property type="term" value="F:oxidoreductase activity, acting on paired donors, with oxidation of a pair of donors resulting in the reduction of molecular oxygen to two molecules of water"/>
    <property type="evidence" value="ECO:0007669"/>
    <property type="project" value="TreeGrafter"/>
</dbReference>
<evidence type="ECO:0000256" key="5">
    <source>
        <dbReference type="SAM" id="Phobius"/>
    </source>
</evidence>
<keyword evidence="1" id="KW-0001">2Fe-2S</keyword>
<dbReference type="PANTHER" id="PTHR19353">
    <property type="entry name" value="FATTY ACID DESATURASE 2"/>
    <property type="match status" value="1"/>
</dbReference>
<keyword evidence="4" id="KW-0411">Iron-sulfur</keyword>
<dbReference type="SUPFAM" id="SSF50022">
    <property type="entry name" value="ISP domain"/>
    <property type="match status" value="1"/>
</dbReference>
<keyword evidence="7" id="KW-0223">Dioxygenase</keyword>
<dbReference type="Pfam" id="PF00487">
    <property type="entry name" value="FA_desaturase"/>
    <property type="match status" value="1"/>
</dbReference>
<feature type="transmembrane region" description="Helical" evidence="5">
    <location>
        <begin position="194"/>
        <end position="217"/>
    </location>
</feature>
<dbReference type="RefSeq" id="WP_168433603.1">
    <property type="nucleotide sequence ID" value="NZ_CAAHFH010000003.1"/>
</dbReference>
<dbReference type="GO" id="GO:0051213">
    <property type="term" value="F:dioxygenase activity"/>
    <property type="evidence" value="ECO:0007669"/>
    <property type="project" value="UniProtKB-KW"/>
</dbReference>
<dbReference type="InterPro" id="IPR012171">
    <property type="entry name" value="Fatty_acid_desaturase"/>
</dbReference>
<evidence type="ECO:0000256" key="2">
    <source>
        <dbReference type="ARBA" id="ARBA00022723"/>
    </source>
</evidence>
<keyword evidence="3" id="KW-0408">Iron</keyword>
<dbReference type="CDD" id="cd03511">
    <property type="entry name" value="Rhizopine-oxygenase-like"/>
    <property type="match status" value="1"/>
</dbReference>
<keyword evidence="5" id="KW-1133">Transmembrane helix</keyword>
<feature type="transmembrane region" description="Helical" evidence="5">
    <location>
        <begin position="34"/>
        <end position="53"/>
    </location>
</feature>
<evidence type="ECO:0000313" key="8">
    <source>
        <dbReference type="Proteomes" id="UP000346198"/>
    </source>
</evidence>
<dbReference type="AlphaFoldDB" id="A0A6C2URF0"/>
<dbReference type="InterPro" id="IPR039393">
    <property type="entry name" value="Rhizopine-oxygenase-like"/>
</dbReference>
<dbReference type="GO" id="GO:0046872">
    <property type="term" value="F:metal ion binding"/>
    <property type="evidence" value="ECO:0007669"/>
    <property type="project" value="UniProtKB-KW"/>
</dbReference>
<dbReference type="Proteomes" id="UP000346198">
    <property type="component" value="Unassembled WGS sequence"/>
</dbReference>
<dbReference type="Pfam" id="PF00355">
    <property type="entry name" value="Rieske"/>
    <property type="match status" value="1"/>
</dbReference>
<dbReference type="InterPro" id="IPR017941">
    <property type="entry name" value="Rieske_2Fe-2S"/>
</dbReference>
<dbReference type="PROSITE" id="PS51296">
    <property type="entry name" value="RIESKE"/>
    <property type="match status" value="1"/>
</dbReference>
<accession>A0A6C2URF0</accession>
<feature type="domain" description="Rieske" evidence="6">
    <location>
        <begin position="365"/>
        <end position="462"/>
    </location>
</feature>
<evidence type="ECO:0000313" key="7">
    <source>
        <dbReference type="EMBL" id="VGO22910.1"/>
    </source>
</evidence>
<dbReference type="EMBL" id="CAAHFH010000003">
    <property type="protein sequence ID" value="VGO22910.1"/>
    <property type="molecule type" value="Genomic_DNA"/>
</dbReference>
<dbReference type="GO" id="GO:0016020">
    <property type="term" value="C:membrane"/>
    <property type="evidence" value="ECO:0007669"/>
    <property type="project" value="TreeGrafter"/>
</dbReference>
<proteinExistence type="predicted"/>
<dbReference type="Gene3D" id="2.102.10.10">
    <property type="entry name" value="Rieske [2Fe-2S] iron-sulphur domain"/>
    <property type="match status" value="1"/>
</dbReference>
<evidence type="ECO:0000256" key="4">
    <source>
        <dbReference type="ARBA" id="ARBA00023014"/>
    </source>
</evidence>
<dbReference type="GO" id="GO:0051537">
    <property type="term" value="F:2 iron, 2 sulfur cluster binding"/>
    <property type="evidence" value="ECO:0007669"/>
    <property type="project" value="UniProtKB-KW"/>
</dbReference>
<gene>
    <name evidence="7" type="primary">nagAb</name>
    <name evidence="7" type="ORF">SCARR_05007</name>
</gene>
<keyword evidence="2" id="KW-0479">Metal-binding</keyword>
<organism evidence="7 8">
    <name type="scientific">Pontiella sulfatireligans</name>
    <dbReference type="NCBI Taxonomy" id="2750658"/>
    <lineage>
        <taxon>Bacteria</taxon>
        <taxon>Pseudomonadati</taxon>
        <taxon>Kiritimatiellota</taxon>
        <taxon>Kiritimatiellia</taxon>
        <taxon>Kiritimatiellales</taxon>
        <taxon>Pontiellaceae</taxon>
        <taxon>Pontiella</taxon>
    </lineage>
</organism>
<dbReference type="InterPro" id="IPR036922">
    <property type="entry name" value="Rieske_2Fe-2S_sf"/>
</dbReference>
<dbReference type="InterPro" id="IPR005804">
    <property type="entry name" value="FA_desaturase_dom"/>
</dbReference>
<sequence>MTNPQDLIIEEKWFKADIDRREFKALMQKDDIHGLINTTLWIASLLGFGYLSWLAIPHGLLYSIPAFLLYGIFYCACDARWHESSHHTVFKTQWMNVALNFFSTAMQQRDIIFTTWSHARHHSYTVITEIDPEITVTRPPKFWPHFLDFFSLKECTYYFPILIQHTLGIPSKSAKEFVPEEEFKKMFWWARASFALNMVPVALAVVYQTWIPLLFFIGPKFYANFVQRAFVLAQHAGMDENVWDHRANSRTIKVNPLLGFLYMNMQYHIEHHMHPLMPFHALPKFHERVKEQMPAPYKGMGAVYKEMLPALKEQAKDITYYIKRLVQGVLPERRVVKRKGEKTETASGSETFIPQCDTPEHELAWHPALKADELDVNDSMNVTINESHYAIYQLEAGNYRATEGVCTHEFALLADGVLQDGCISCPKHNAKYDVCSGKVLTRPGKRDLITYPVRLENGSLMIGLPEPQTADQ</sequence>
<keyword evidence="7" id="KW-0560">Oxidoreductase</keyword>
<evidence type="ECO:0000256" key="1">
    <source>
        <dbReference type="ARBA" id="ARBA00022714"/>
    </source>
</evidence>
<evidence type="ECO:0000259" key="6">
    <source>
        <dbReference type="PROSITE" id="PS51296"/>
    </source>
</evidence>
<dbReference type="GO" id="GO:0008610">
    <property type="term" value="P:lipid biosynthetic process"/>
    <property type="evidence" value="ECO:0007669"/>
    <property type="project" value="UniProtKB-ARBA"/>
</dbReference>
<reference evidence="7 8" key="1">
    <citation type="submission" date="2019-04" db="EMBL/GenBank/DDBJ databases">
        <authorList>
            <person name="Van Vliet M D."/>
        </authorList>
    </citation>
    <scope>NUCLEOTIDE SEQUENCE [LARGE SCALE GENOMIC DNA]</scope>
    <source>
        <strain evidence="7 8">F21</strain>
    </source>
</reference>